<dbReference type="EMBL" id="JAWDGP010007558">
    <property type="protein sequence ID" value="KAK3713597.1"/>
    <property type="molecule type" value="Genomic_DNA"/>
</dbReference>
<dbReference type="AlphaFoldDB" id="A0AAE0XVV5"/>
<evidence type="ECO:0000313" key="1">
    <source>
        <dbReference type="EMBL" id="KAK3713597.1"/>
    </source>
</evidence>
<organism evidence="1 2">
    <name type="scientific">Elysia crispata</name>
    <name type="common">lettuce slug</name>
    <dbReference type="NCBI Taxonomy" id="231223"/>
    <lineage>
        <taxon>Eukaryota</taxon>
        <taxon>Metazoa</taxon>
        <taxon>Spiralia</taxon>
        <taxon>Lophotrochozoa</taxon>
        <taxon>Mollusca</taxon>
        <taxon>Gastropoda</taxon>
        <taxon>Heterobranchia</taxon>
        <taxon>Euthyneura</taxon>
        <taxon>Panpulmonata</taxon>
        <taxon>Sacoglossa</taxon>
        <taxon>Placobranchoidea</taxon>
        <taxon>Plakobranchidae</taxon>
        <taxon>Elysia</taxon>
    </lineage>
</organism>
<comment type="caution">
    <text evidence="1">The sequence shown here is derived from an EMBL/GenBank/DDBJ whole genome shotgun (WGS) entry which is preliminary data.</text>
</comment>
<dbReference type="Proteomes" id="UP001283361">
    <property type="component" value="Unassembled WGS sequence"/>
</dbReference>
<keyword evidence="2" id="KW-1185">Reference proteome</keyword>
<accession>A0AAE0XVV5</accession>
<protein>
    <submittedName>
        <fullName evidence="1">Uncharacterized protein</fullName>
    </submittedName>
</protein>
<evidence type="ECO:0000313" key="2">
    <source>
        <dbReference type="Proteomes" id="UP001283361"/>
    </source>
</evidence>
<name>A0AAE0XVV5_9GAST</name>
<sequence>MCLARVPASHPALLPSQEAAVALQQTRLGDRAGGLTASFPADSRHAHFRRGPATLSAGAATSVSPCKARRTDLDDVETI</sequence>
<proteinExistence type="predicted"/>
<reference evidence="1" key="1">
    <citation type="journal article" date="2023" name="G3 (Bethesda)">
        <title>A reference genome for the long-term kleptoplast-retaining sea slug Elysia crispata morphotype clarki.</title>
        <authorList>
            <person name="Eastman K.E."/>
            <person name="Pendleton A.L."/>
            <person name="Shaikh M.A."/>
            <person name="Suttiyut T."/>
            <person name="Ogas R."/>
            <person name="Tomko P."/>
            <person name="Gavelis G."/>
            <person name="Widhalm J.R."/>
            <person name="Wisecaver J.H."/>
        </authorList>
    </citation>
    <scope>NUCLEOTIDE SEQUENCE</scope>
    <source>
        <strain evidence="1">ECLA1</strain>
    </source>
</reference>
<gene>
    <name evidence="1" type="ORF">RRG08_055239</name>
</gene>